<dbReference type="AlphaFoldDB" id="A0A3M7TCZ8"/>
<evidence type="ECO:0000313" key="1">
    <source>
        <dbReference type="EMBL" id="RNA61453.1"/>
    </source>
</evidence>
<dbReference type="Proteomes" id="UP000278775">
    <property type="component" value="Unassembled WGS sequence"/>
</dbReference>
<gene>
    <name evidence="1" type="ORF">D1631_05650</name>
</gene>
<sequence length="429" mass="48052">MRKNYFRSTFAISFILLASIQSCVHESLETEISNINQDPIYFIKNEYLKEKTIISGKQIEWHQLQTFKSGENIILITVPIKNENKNTIEKLTFRIDRGKVSGNLWKYESENTFLQSDYKLSSHEIMNDFSGTISYISLEGSMQYTKKMIEGKFIDEIGTKNSPRNINNPSCNRCHIASIDEVIIPSPGGGGNNPIPENPTVPIPSVGIFNPETPQNNDPCSKIKQQKGKAEYNQKINDLKGKTGQQTETGYSQRTNGNYSYHNNATNNSSSNALSLPNSSLVENKDISGYMHTHIDDFNGDDGLTRMGIKMFSPADIGYFMDMLANAQAQGRSLGDVYGVMVTSTGVYQIRFTGNANQIKTFTKQQIKALTEPYKKNMGNTKNLESNFLKFLKNKMGIEGVNLYKTPPVGKAKEIKINSDNTISESDCP</sequence>
<organism evidence="1 2">
    <name type="scientific">Chryseobacterium nematophagum</name>
    <dbReference type="NCBI Taxonomy" id="2305228"/>
    <lineage>
        <taxon>Bacteria</taxon>
        <taxon>Pseudomonadati</taxon>
        <taxon>Bacteroidota</taxon>
        <taxon>Flavobacteriia</taxon>
        <taxon>Flavobacteriales</taxon>
        <taxon>Weeksellaceae</taxon>
        <taxon>Chryseobacterium group</taxon>
        <taxon>Chryseobacterium</taxon>
    </lineage>
</organism>
<dbReference type="RefSeq" id="WP_122635594.1">
    <property type="nucleotide sequence ID" value="NZ_QWIU01000002.1"/>
</dbReference>
<dbReference type="PROSITE" id="PS51257">
    <property type="entry name" value="PROKAR_LIPOPROTEIN"/>
    <property type="match status" value="1"/>
</dbReference>
<dbReference type="EMBL" id="QWIU01000002">
    <property type="protein sequence ID" value="RNA61453.1"/>
    <property type="molecule type" value="Genomic_DNA"/>
</dbReference>
<comment type="caution">
    <text evidence="1">The sequence shown here is derived from an EMBL/GenBank/DDBJ whole genome shotgun (WGS) entry which is preliminary data.</text>
</comment>
<accession>A0A3M7TCZ8</accession>
<reference evidence="1 2" key="1">
    <citation type="submission" date="2018-08" db="EMBL/GenBank/DDBJ databases">
        <title>Chryseobacterium nematophagum: a novel matrix digesting pathogen of nematodes.</title>
        <authorList>
            <person name="Page A."/>
            <person name="Roberts M."/>
            <person name="Felix M.-A."/>
            <person name="Weir W."/>
        </authorList>
    </citation>
    <scope>NUCLEOTIDE SEQUENCE [LARGE SCALE GENOMIC DNA]</scope>
    <source>
        <strain evidence="1 2">JUb129</strain>
    </source>
</reference>
<name>A0A3M7TCZ8_9FLAO</name>
<evidence type="ECO:0000313" key="2">
    <source>
        <dbReference type="Proteomes" id="UP000278775"/>
    </source>
</evidence>
<protein>
    <submittedName>
        <fullName evidence="1">Uncharacterized protein</fullName>
    </submittedName>
</protein>
<dbReference type="OrthoDB" id="1264044at2"/>
<proteinExistence type="predicted"/>